<evidence type="ECO:0000313" key="2">
    <source>
        <dbReference type="EMBL" id="KAG2233695.1"/>
    </source>
</evidence>
<dbReference type="AlphaFoldDB" id="A0A8H7SPB3"/>
<dbReference type="Pfam" id="PF09428">
    <property type="entry name" value="DUF2011"/>
    <property type="match status" value="1"/>
</dbReference>
<evidence type="ECO:0000256" key="1">
    <source>
        <dbReference type="SAM" id="MobiDB-lite"/>
    </source>
</evidence>
<protein>
    <submittedName>
        <fullName evidence="2">Uncharacterized protein</fullName>
    </submittedName>
</protein>
<keyword evidence="3" id="KW-1185">Reference proteome</keyword>
<comment type="caution">
    <text evidence="2">The sequence shown here is derived from an EMBL/GenBank/DDBJ whole genome shotgun (WGS) entry which is preliminary data.</text>
</comment>
<gene>
    <name evidence="2" type="ORF">INT48_009439</name>
</gene>
<accession>A0A8H7SPB3</accession>
<dbReference type="OrthoDB" id="2418125at2759"/>
<organism evidence="2 3">
    <name type="scientific">Thamnidium elegans</name>
    <dbReference type="NCBI Taxonomy" id="101142"/>
    <lineage>
        <taxon>Eukaryota</taxon>
        <taxon>Fungi</taxon>
        <taxon>Fungi incertae sedis</taxon>
        <taxon>Mucoromycota</taxon>
        <taxon>Mucoromycotina</taxon>
        <taxon>Mucoromycetes</taxon>
        <taxon>Mucorales</taxon>
        <taxon>Mucorineae</taxon>
        <taxon>Mucoraceae</taxon>
        <taxon>Thamnidium</taxon>
    </lineage>
</organism>
<dbReference type="EMBL" id="JAEPRE010000072">
    <property type="protein sequence ID" value="KAG2233695.1"/>
    <property type="molecule type" value="Genomic_DNA"/>
</dbReference>
<feature type="region of interest" description="Disordered" evidence="1">
    <location>
        <begin position="237"/>
        <end position="283"/>
    </location>
</feature>
<sequence length="283" mass="31612">MTINIKNTSKRVTTEPVASTQVSARTDIFERDVIDEEAVKEDSERMDAMMRQLMGGNDDDDDEEEEVEEANDMEDVKQEEEGQEEEFVFNLFASQTIAKVNIADDKDTTDDWAQAVADQQVYEFDETEPKFVARVKEVAIDFDTIMKQSSTPYPALRFPRRIIHILSPEEEAKKTSAEKKVTKKRKSKKCRDFEKAVKSGNIVLKPNMRDPKTPDGWPGWPGARTPVAIIDYDATKKRANSSRGGRGGARGRGIMRGSSRGGSGGIMRGNSRGGSGGMMNRSF</sequence>
<feature type="region of interest" description="Disordered" evidence="1">
    <location>
        <begin position="39"/>
        <end position="84"/>
    </location>
</feature>
<feature type="compositionally biased region" description="Gly residues" evidence="1">
    <location>
        <begin position="259"/>
        <end position="277"/>
    </location>
</feature>
<reference evidence="2" key="1">
    <citation type="submission" date="2021-01" db="EMBL/GenBank/DDBJ databases">
        <title>Metabolic potential, ecology and presence of endohyphal bacteria is reflected in genomic diversity of Mucoromycotina.</title>
        <authorList>
            <person name="Muszewska A."/>
            <person name="Okrasinska A."/>
            <person name="Steczkiewicz K."/>
            <person name="Drgas O."/>
            <person name="Orlowska M."/>
            <person name="Perlinska-Lenart U."/>
            <person name="Aleksandrzak-Piekarczyk T."/>
            <person name="Szatraj K."/>
            <person name="Zielenkiewicz U."/>
            <person name="Pilsyk S."/>
            <person name="Malc E."/>
            <person name="Mieczkowski P."/>
            <person name="Kruszewska J.S."/>
            <person name="Biernat P."/>
            <person name="Pawlowska J."/>
        </authorList>
    </citation>
    <scope>NUCLEOTIDE SEQUENCE</scope>
    <source>
        <strain evidence="2">WA0000018081</strain>
    </source>
</reference>
<dbReference type="InterPro" id="IPR018555">
    <property type="entry name" value="C630.06c-like"/>
</dbReference>
<proteinExistence type="predicted"/>
<dbReference type="Proteomes" id="UP000613177">
    <property type="component" value="Unassembled WGS sequence"/>
</dbReference>
<feature type="region of interest" description="Disordered" evidence="1">
    <location>
        <begin position="1"/>
        <end position="21"/>
    </location>
</feature>
<name>A0A8H7SPB3_9FUNG</name>
<feature type="compositionally biased region" description="Acidic residues" evidence="1">
    <location>
        <begin position="57"/>
        <end position="73"/>
    </location>
</feature>
<evidence type="ECO:0000313" key="3">
    <source>
        <dbReference type="Proteomes" id="UP000613177"/>
    </source>
</evidence>